<evidence type="ECO:0000313" key="1">
    <source>
        <dbReference type="EMBL" id="KAJ5493768.1"/>
    </source>
</evidence>
<accession>A0A9W9XJ39</accession>
<sequence>MSEPNEANCGPEGLPLSVRRYTYRKEEFSQIVDFERERLYRSMHFIKTMSNAMYNDGNLDASEEPKDVTEYIIFSIDTATHDRDFLDPNTEPKLSIRTTFDQNINSLAVKMVLHEHEELSDAFNTAILRALGPMGLERAIYHYRSTTVSVANGSKQADQAWGPRPPPPGSLRRPTVVVEIAVTETYTKLLRDTNRWLDPIDGLAKVVLAIKADRRRPRITIERWQYDSAKADIENVQTIKIIESSEGDQVTVTGGPLLIPFHLFFLRPAEPSKETDILIHEQELKEIAQLVWEIQFSAF</sequence>
<dbReference type="EMBL" id="JAPWDS010000006">
    <property type="protein sequence ID" value="KAJ5493768.1"/>
    <property type="molecule type" value="Genomic_DNA"/>
</dbReference>
<evidence type="ECO:0000313" key="2">
    <source>
        <dbReference type="Proteomes" id="UP001149954"/>
    </source>
</evidence>
<comment type="caution">
    <text evidence="1">The sequence shown here is derived from an EMBL/GenBank/DDBJ whole genome shotgun (WGS) entry which is preliminary data.</text>
</comment>
<reference evidence="1" key="2">
    <citation type="journal article" date="2023" name="IMA Fungus">
        <title>Comparative genomic study of the Penicillium genus elucidates a diverse pangenome and 15 lateral gene transfer events.</title>
        <authorList>
            <person name="Petersen C."/>
            <person name="Sorensen T."/>
            <person name="Nielsen M.R."/>
            <person name="Sondergaard T.E."/>
            <person name="Sorensen J.L."/>
            <person name="Fitzpatrick D.A."/>
            <person name="Frisvad J.C."/>
            <person name="Nielsen K.L."/>
        </authorList>
    </citation>
    <scope>NUCLEOTIDE SEQUENCE</scope>
    <source>
        <strain evidence="1">IBT 29495</strain>
    </source>
</reference>
<dbReference type="AlphaFoldDB" id="A0A9W9XJ39"/>
<proteinExistence type="predicted"/>
<dbReference type="OrthoDB" id="4306236at2759"/>
<gene>
    <name evidence="1" type="ORF">N7463_009855</name>
</gene>
<protein>
    <submittedName>
        <fullName evidence="1">Uncharacterized protein</fullName>
    </submittedName>
</protein>
<name>A0A9W9XJ39_9EURO</name>
<organism evidence="1 2">
    <name type="scientific">Penicillium fimorum</name>
    <dbReference type="NCBI Taxonomy" id="1882269"/>
    <lineage>
        <taxon>Eukaryota</taxon>
        <taxon>Fungi</taxon>
        <taxon>Dikarya</taxon>
        <taxon>Ascomycota</taxon>
        <taxon>Pezizomycotina</taxon>
        <taxon>Eurotiomycetes</taxon>
        <taxon>Eurotiomycetidae</taxon>
        <taxon>Eurotiales</taxon>
        <taxon>Aspergillaceae</taxon>
        <taxon>Penicillium</taxon>
    </lineage>
</organism>
<reference evidence="1" key="1">
    <citation type="submission" date="2022-12" db="EMBL/GenBank/DDBJ databases">
        <authorList>
            <person name="Petersen C."/>
        </authorList>
    </citation>
    <scope>NUCLEOTIDE SEQUENCE</scope>
    <source>
        <strain evidence="1">IBT 29495</strain>
    </source>
</reference>
<keyword evidence="2" id="KW-1185">Reference proteome</keyword>
<dbReference type="Proteomes" id="UP001149954">
    <property type="component" value="Unassembled WGS sequence"/>
</dbReference>